<feature type="chain" id="PRO_5025008584" evidence="1">
    <location>
        <begin position="31"/>
        <end position="283"/>
    </location>
</feature>
<gene>
    <name evidence="2" type="ORF">DEJ47_35575</name>
</gene>
<accession>A0A5P2BKM7</accession>
<dbReference type="PROSITE" id="PS51257">
    <property type="entry name" value="PROKAR_LIPOPROTEIN"/>
    <property type="match status" value="1"/>
</dbReference>
<proteinExistence type="predicted"/>
<dbReference type="AlphaFoldDB" id="A0A5P2BKM7"/>
<keyword evidence="3" id="KW-1185">Reference proteome</keyword>
<dbReference type="RefSeq" id="WP_150175228.1">
    <property type="nucleotide sequence ID" value="NZ_CP029193.1"/>
</dbReference>
<dbReference type="PANTHER" id="PTHR32015">
    <property type="entry name" value="FASTING INDUCED LIPASE"/>
    <property type="match status" value="1"/>
</dbReference>
<organism evidence="2 3">
    <name type="scientific">Streptomyces venezuelae</name>
    <dbReference type="NCBI Taxonomy" id="54571"/>
    <lineage>
        <taxon>Bacteria</taxon>
        <taxon>Bacillati</taxon>
        <taxon>Actinomycetota</taxon>
        <taxon>Actinomycetes</taxon>
        <taxon>Kitasatosporales</taxon>
        <taxon>Streptomycetaceae</taxon>
        <taxon>Streptomyces</taxon>
    </lineage>
</organism>
<dbReference type="Gene3D" id="3.40.50.1820">
    <property type="entry name" value="alpha/beta hydrolase"/>
    <property type="match status" value="1"/>
</dbReference>
<dbReference type="EMBL" id="CP029193">
    <property type="protein sequence ID" value="QES31035.1"/>
    <property type="molecule type" value="Genomic_DNA"/>
</dbReference>
<dbReference type="SUPFAM" id="SSF53474">
    <property type="entry name" value="alpha/beta-Hydrolases"/>
    <property type="match status" value="1"/>
</dbReference>
<dbReference type="GO" id="GO:0016042">
    <property type="term" value="P:lipid catabolic process"/>
    <property type="evidence" value="ECO:0007669"/>
    <property type="project" value="InterPro"/>
</dbReference>
<dbReference type="Proteomes" id="UP000323046">
    <property type="component" value="Chromosome"/>
</dbReference>
<evidence type="ECO:0000313" key="3">
    <source>
        <dbReference type="Proteomes" id="UP000323046"/>
    </source>
</evidence>
<evidence type="ECO:0000313" key="2">
    <source>
        <dbReference type="EMBL" id="QES31035.1"/>
    </source>
</evidence>
<dbReference type="GO" id="GO:0016298">
    <property type="term" value="F:lipase activity"/>
    <property type="evidence" value="ECO:0007669"/>
    <property type="project" value="TreeGrafter"/>
</dbReference>
<dbReference type="InterPro" id="IPR002918">
    <property type="entry name" value="Lipase_EstA/Esterase_EstB"/>
</dbReference>
<dbReference type="Pfam" id="PF01674">
    <property type="entry name" value="Lipase_2"/>
    <property type="match status" value="1"/>
</dbReference>
<dbReference type="OrthoDB" id="8871309at2"/>
<evidence type="ECO:0000256" key="1">
    <source>
        <dbReference type="SAM" id="SignalP"/>
    </source>
</evidence>
<name>A0A5P2BKM7_STRVZ</name>
<keyword evidence="1" id="KW-0732">Signal</keyword>
<feature type="signal peptide" evidence="1">
    <location>
        <begin position="1"/>
        <end position="30"/>
    </location>
</feature>
<protein>
    <submittedName>
        <fullName evidence="2">Lipase</fullName>
    </submittedName>
</protein>
<sequence>MHLRHAVRSLLTGAAALVLACAALAAPAHASSAPASAPASVLDVPPRGANDWSCKPDAAHPQPVVLVNGTFKLMAENWATLSPKLKRAGYCVFAFNYGKMATAPVPRSAAELKDFVEAVRAATGAAKVDLVGHSQGGMMPRYYVKFLDGADKVDDLIGIVPSNHGTSNPLAKPLGDIACPACLDQMTGSELLAELNEGTEAPAGPDYTVVTTRYDEVVVPYTSALLNGPGEYVTNVVLQDRCPLDPFMHDQATKDPVVAQWVLNALDREGPADAAFRPRCIGW</sequence>
<dbReference type="InterPro" id="IPR029058">
    <property type="entry name" value="AB_hydrolase_fold"/>
</dbReference>
<reference evidence="2 3" key="1">
    <citation type="submission" date="2018-05" db="EMBL/GenBank/DDBJ databases">
        <title>Streptomyces venezuelae.</title>
        <authorList>
            <person name="Kim W."/>
            <person name="Lee N."/>
            <person name="Cho B.-K."/>
        </authorList>
    </citation>
    <scope>NUCLEOTIDE SEQUENCE [LARGE SCALE GENOMIC DNA]</scope>
    <source>
        <strain evidence="2 3">ATCC 14583</strain>
    </source>
</reference>
<dbReference type="PANTHER" id="PTHR32015:SF1">
    <property type="entry name" value="LIPASE"/>
    <property type="match status" value="1"/>
</dbReference>